<dbReference type="Proteomes" id="UP001154078">
    <property type="component" value="Chromosome 6"/>
</dbReference>
<dbReference type="GO" id="GO:0005737">
    <property type="term" value="C:cytoplasm"/>
    <property type="evidence" value="ECO:0007669"/>
    <property type="project" value="TreeGrafter"/>
</dbReference>
<feature type="domain" description="Alpha-carbonic anhydrase" evidence="2">
    <location>
        <begin position="26"/>
        <end position="281"/>
    </location>
</feature>
<reference evidence="3" key="1">
    <citation type="submission" date="2021-12" db="EMBL/GenBank/DDBJ databases">
        <authorList>
            <person name="King R."/>
        </authorList>
    </citation>
    <scope>NUCLEOTIDE SEQUENCE</scope>
</reference>
<dbReference type="Gene3D" id="3.10.200.10">
    <property type="entry name" value="Alpha carbonic anhydrase"/>
    <property type="match status" value="1"/>
</dbReference>
<organism evidence="3 4">
    <name type="scientific">Brassicogethes aeneus</name>
    <name type="common">Rape pollen beetle</name>
    <name type="synonym">Meligethes aeneus</name>
    <dbReference type="NCBI Taxonomy" id="1431903"/>
    <lineage>
        <taxon>Eukaryota</taxon>
        <taxon>Metazoa</taxon>
        <taxon>Ecdysozoa</taxon>
        <taxon>Arthropoda</taxon>
        <taxon>Hexapoda</taxon>
        <taxon>Insecta</taxon>
        <taxon>Pterygota</taxon>
        <taxon>Neoptera</taxon>
        <taxon>Endopterygota</taxon>
        <taxon>Coleoptera</taxon>
        <taxon>Polyphaga</taxon>
        <taxon>Cucujiformia</taxon>
        <taxon>Nitidulidae</taxon>
        <taxon>Meligethinae</taxon>
        <taxon>Brassicogethes</taxon>
    </lineage>
</organism>
<accession>A0A9P0BC94</accession>
<dbReference type="GO" id="GO:0008270">
    <property type="term" value="F:zinc ion binding"/>
    <property type="evidence" value="ECO:0007669"/>
    <property type="project" value="InterPro"/>
</dbReference>
<evidence type="ECO:0000313" key="3">
    <source>
        <dbReference type="EMBL" id="CAH0559002.1"/>
    </source>
</evidence>
<dbReference type="EMBL" id="OV121137">
    <property type="protein sequence ID" value="CAH0559002.1"/>
    <property type="molecule type" value="Genomic_DNA"/>
</dbReference>
<gene>
    <name evidence="3" type="ORF">MELIAE_LOCUS9200</name>
</gene>
<evidence type="ECO:0000259" key="2">
    <source>
        <dbReference type="PROSITE" id="PS51144"/>
    </source>
</evidence>
<dbReference type="AlphaFoldDB" id="A0A9P0BC94"/>
<dbReference type="OrthoDB" id="429145at2759"/>
<evidence type="ECO:0000256" key="1">
    <source>
        <dbReference type="ARBA" id="ARBA00010718"/>
    </source>
</evidence>
<comment type="similarity">
    <text evidence="1">Belongs to the alpha-carbonic anhydrase family.</text>
</comment>
<dbReference type="PANTHER" id="PTHR18952:SF114">
    <property type="entry name" value="CARBONIC ANHYDRASE 3, ISOFORM A"/>
    <property type="match status" value="1"/>
</dbReference>
<dbReference type="SMART" id="SM01057">
    <property type="entry name" value="Carb_anhydrase"/>
    <property type="match status" value="1"/>
</dbReference>
<keyword evidence="4" id="KW-1185">Reference proteome</keyword>
<dbReference type="PROSITE" id="PS51144">
    <property type="entry name" value="ALPHA_CA_2"/>
    <property type="match status" value="1"/>
</dbReference>
<dbReference type="SUPFAM" id="SSF51069">
    <property type="entry name" value="Carbonic anhydrase"/>
    <property type="match status" value="1"/>
</dbReference>
<dbReference type="InterPro" id="IPR036398">
    <property type="entry name" value="CA_dom_sf"/>
</dbReference>
<dbReference type="GO" id="GO:0004089">
    <property type="term" value="F:carbonate dehydratase activity"/>
    <property type="evidence" value="ECO:0007669"/>
    <property type="project" value="InterPro"/>
</dbReference>
<dbReference type="InterPro" id="IPR023561">
    <property type="entry name" value="Carbonic_anhydrase_a-class"/>
</dbReference>
<evidence type="ECO:0000313" key="4">
    <source>
        <dbReference type="Proteomes" id="UP001154078"/>
    </source>
</evidence>
<dbReference type="PANTHER" id="PTHR18952">
    <property type="entry name" value="CARBONIC ANHYDRASE"/>
    <property type="match status" value="1"/>
</dbReference>
<dbReference type="InterPro" id="IPR001148">
    <property type="entry name" value="CA_dom"/>
</dbReference>
<dbReference type="Pfam" id="PF00194">
    <property type="entry name" value="Carb_anhydrase"/>
    <property type="match status" value="1"/>
</dbReference>
<protein>
    <recommendedName>
        <fullName evidence="2">Alpha-carbonic anhydrase domain-containing protein</fullName>
    </recommendedName>
</protein>
<name>A0A9P0BC94_BRAAE</name>
<proteinExistence type="inferred from homology"/>
<dbReference type="CDD" id="cd00326">
    <property type="entry name" value="alpha_CA"/>
    <property type="match status" value="1"/>
</dbReference>
<sequence>MTGNAIAGHSKSECFCADGQEVEKPVEGDEEAPMVIDKWRLEKFQSPIELNHDDTIHHDHFEPLEFHGHWDEGGEATFTNNGFTATLRFENRELPVLVGGPLHEDQFIFEQLHFHWSNDDHSGCEHIFKGQAFSMEAHAVHFNKKYGSFNDAKEKHDGLAVVAFFLKATDDDEHPCFNKLATAVQEIVKINTTTKVPSDCLTWIKEEAQCKGYYTYQGSLTTEPYFESVTWILYPTPIHVNRKQVSAFRSLNSTPCEQHNITKNTRPIQTPPEHRKLDVIYARSHKKSE</sequence>